<sequence length="71" mass="8239">MVRRKVEIEIDEDLVNEVIRRYHVHGAREAIHLALRTLVRDSETPDPSLDEEVDEFSNLDALRPKRSSEAT</sequence>
<keyword evidence="3" id="KW-1185">Reference proteome</keyword>
<evidence type="ECO:0000313" key="3">
    <source>
        <dbReference type="Proteomes" id="UP000465361"/>
    </source>
</evidence>
<dbReference type="InterPro" id="IPR019239">
    <property type="entry name" value="VapB_antitoxin"/>
</dbReference>
<gene>
    <name evidence="2" type="ORF">MBOT_05340</name>
</gene>
<evidence type="ECO:0000256" key="1">
    <source>
        <dbReference type="SAM" id="MobiDB-lite"/>
    </source>
</evidence>
<evidence type="ECO:0000313" key="2">
    <source>
        <dbReference type="EMBL" id="GFG73169.1"/>
    </source>
</evidence>
<name>A0A7I9XT38_9MYCO</name>
<comment type="caution">
    <text evidence="2">The sequence shown here is derived from an EMBL/GenBank/DDBJ whole genome shotgun (WGS) entry which is preliminary data.</text>
</comment>
<protein>
    <submittedName>
        <fullName evidence="2">Antitoxin VapB</fullName>
    </submittedName>
</protein>
<feature type="compositionally biased region" description="Acidic residues" evidence="1">
    <location>
        <begin position="48"/>
        <end position="57"/>
    </location>
</feature>
<proteinExistence type="predicted"/>
<feature type="compositionally biased region" description="Basic and acidic residues" evidence="1">
    <location>
        <begin position="62"/>
        <end position="71"/>
    </location>
</feature>
<accession>A0A7I9XT38</accession>
<dbReference type="EMBL" id="BLKW01000002">
    <property type="protein sequence ID" value="GFG73169.1"/>
    <property type="molecule type" value="Genomic_DNA"/>
</dbReference>
<dbReference type="Pfam" id="PF09957">
    <property type="entry name" value="VapB_antitoxin"/>
    <property type="match status" value="1"/>
</dbReference>
<organism evidence="2 3">
    <name type="scientific">Mycobacterium botniense</name>
    <dbReference type="NCBI Taxonomy" id="84962"/>
    <lineage>
        <taxon>Bacteria</taxon>
        <taxon>Bacillati</taxon>
        <taxon>Actinomycetota</taxon>
        <taxon>Actinomycetes</taxon>
        <taxon>Mycobacteriales</taxon>
        <taxon>Mycobacteriaceae</taxon>
        <taxon>Mycobacterium</taxon>
    </lineage>
</organism>
<feature type="region of interest" description="Disordered" evidence="1">
    <location>
        <begin position="42"/>
        <end position="71"/>
    </location>
</feature>
<dbReference type="Proteomes" id="UP000465361">
    <property type="component" value="Unassembled WGS sequence"/>
</dbReference>
<dbReference type="AlphaFoldDB" id="A0A7I9XT38"/>
<reference evidence="2 3" key="1">
    <citation type="journal article" date="2019" name="Emerg. Microbes Infect.">
        <title>Comprehensive subspecies identification of 175 nontuberculous mycobacteria species based on 7547 genomic profiles.</title>
        <authorList>
            <person name="Matsumoto Y."/>
            <person name="Kinjo T."/>
            <person name="Motooka D."/>
            <person name="Nabeya D."/>
            <person name="Jung N."/>
            <person name="Uechi K."/>
            <person name="Horii T."/>
            <person name="Iida T."/>
            <person name="Fujita J."/>
            <person name="Nakamura S."/>
        </authorList>
    </citation>
    <scope>NUCLEOTIDE SEQUENCE [LARGE SCALE GENOMIC DNA]</scope>
    <source>
        <strain evidence="2 3">JCM 17322</strain>
    </source>
</reference>